<dbReference type="SMART" id="SM00418">
    <property type="entry name" value="HTH_ARSR"/>
    <property type="match status" value="1"/>
</dbReference>
<gene>
    <name evidence="5" type="ORF">RHODO2019_14155</name>
</gene>
<organism evidence="5 6">
    <name type="scientific">Rhodococcus antarcticus</name>
    <dbReference type="NCBI Taxonomy" id="2987751"/>
    <lineage>
        <taxon>Bacteria</taxon>
        <taxon>Bacillati</taxon>
        <taxon>Actinomycetota</taxon>
        <taxon>Actinomycetes</taxon>
        <taxon>Mycobacteriales</taxon>
        <taxon>Nocardiaceae</taxon>
        <taxon>Rhodococcus</taxon>
    </lineage>
</organism>
<name>A0ABY6NY36_9NOCA</name>
<evidence type="ECO:0000256" key="1">
    <source>
        <dbReference type="ARBA" id="ARBA00023015"/>
    </source>
</evidence>
<sequence>MHHLTDDLAESRVLDAGRVCDAVARIRGGAVDVARWAQRAALLGDEHRLKLCLALHCSREICVTDLAAAAQMSESATSHALRLLRAEGAVAVRRDGRLALYRLVDDELDALLHAMGATSEHTPHAPHH</sequence>
<dbReference type="PANTHER" id="PTHR33154:SF35">
    <property type="entry name" value="TRANSCRIPTIONAL REGULATOR, ARSR FAMILY"/>
    <property type="match status" value="1"/>
</dbReference>
<keyword evidence="6" id="KW-1185">Reference proteome</keyword>
<dbReference type="PANTHER" id="PTHR33154">
    <property type="entry name" value="TRANSCRIPTIONAL REGULATOR, ARSR FAMILY"/>
    <property type="match status" value="1"/>
</dbReference>
<keyword evidence="2" id="KW-0238">DNA-binding</keyword>
<dbReference type="EMBL" id="CP110615">
    <property type="protein sequence ID" value="UZJ24286.1"/>
    <property type="molecule type" value="Genomic_DNA"/>
</dbReference>
<dbReference type="Proteomes" id="UP001164965">
    <property type="component" value="Chromosome"/>
</dbReference>
<evidence type="ECO:0000313" key="6">
    <source>
        <dbReference type="Proteomes" id="UP001164965"/>
    </source>
</evidence>
<dbReference type="SUPFAM" id="SSF46785">
    <property type="entry name" value="Winged helix' DNA-binding domain"/>
    <property type="match status" value="1"/>
</dbReference>
<dbReference type="PRINTS" id="PR00778">
    <property type="entry name" value="HTHARSR"/>
</dbReference>
<dbReference type="InterPro" id="IPR036390">
    <property type="entry name" value="WH_DNA-bd_sf"/>
</dbReference>
<evidence type="ECO:0000256" key="2">
    <source>
        <dbReference type="ARBA" id="ARBA00023125"/>
    </source>
</evidence>
<dbReference type="InterPro" id="IPR036388">
    <property type="entry name" value="WH-like_DNA-bd_sf"/>
</dbReference>
<dbReference type="CDD" id="cd00090">
    <property type="entry name" value="HTH_ARSR"/>
    <property type="match status" value="1"/>
</dbReference>
<reference evidence="5" key="1">
    <citation type="submission" date="2022-10" db="EMBL/GenBank/DDBJ databases">
        <title>Rhodococcus sp.75.</title>
        <authorList>
            <person name="Sun M."/>
        </authorList>
    </citation>
    <scope>NUCLEOTIDE SEQUENCE</scope>
    <source>
        <strain evidence="5">75</strain>
    </source>
</reference>
<proteinExistence type="predicted"/>
<evidence type="ECO:0000259" key="4">
    <source>
        <dbReference type="PROSITE" id="PS50987"/>
    </source>
</evidence>
<dbReference type="InterPro" id="IPR001845">
    <property type="entry name" value="HTH_ArsR_DNA-bd_dom"/>
</dbReference>
<dbReference type="Gene3D" id="1.10.10.10">
    <property type="entry name" value="Winged helix-like DNA-binding domain superfamily/Winged helix DNA-binding domain"/>
    <property type="match status" value="1"/>
</dbReference>
<protein>
    <submittedName>
        <fullName evidence="5">Metalloregulator ArsR/SmtB family transcription factor</fullName>
    </submittedName>
</protein>
<dbReference type="InterPro" id="IPR051081">
    <property type="entry name" value="HTH_MetalResp_TranReg"/>
</dbReference>
<keyword evidence="1" id="KW-0805">Transcription regulation</keyword>
<accession>A0ABY6NY36</accession>
<dbReference type="PROSITE" id="PS50987">
    <property type="entry name" value="HTH_ARSR_2"/>
    <property type="match status" value="1"/>
</dbReference>
<dbReference type="NCBIfam" id="NF033788">
    <property type="entry name" value="HTH_metalloreg"/>
    <property type="match status" value="1"/>
</dbReference>
<dbReference type="InterPro" id="IPR011991">
    <property type="entry name" value="ArsR-like_HTH"/>
</dbReference>
<evidence type="ECO:0000256" key="3">
    <source>
        <dbReference type="ARBA" id="ARBA00023163"/>
    </source>
</evidence>
<dbReference type="RefSeq" id="WP_265382393.1">
    <property type="nucleotide sequence ID" value="NZ_CP110615.1"/>
</dbReference>
<dbReference type="Pfam" id="PF01022">
    <property type="entry name" value="HTH_5"/>
    <property type="match status" value="1"/>
</dbReference>
<keyword evidence="3" id="KW-0804">Transcription</keyword>
<evidence type="ECO:0000313" key="5">
    <source>
        <dbReference type="EMBL" id="UZJ24286.1"/>
    </source>
</evidence>
<feature type="domain" description="HTH arsR-type" evidence="4">
    <location>
        <begin position="28"/>
        <end position="123"/>
    </location>
</feature>